<protein>
    <recommendedName>
        <fullName evidence="2">HTH OST-type domain-containing protein</fullName>
    </recommendedName>
</protein>
<keyword evidence="4" id="KW-1185">Reference proteome</keyword>
<reference evidence="3" key="2">
    <citation type="submission" date="2023-06" db="EMBL/GenBank/DDBJ databases">
        <authorList>
            <person name="Ma L."/>
            <person name="Liu K.-W."/>
            <person name="Li Z."/>
            <person name="Hsiao Y.-Y."/>
            <person name="Qi Y."/>
            <person name="Fu T."/>
            <person name="Tang G."/>
            <person name="Zhang D."/>
            <person name="Sun W.-H."/>
            <person name="Liu D.-K."/>
            <person name="Li Y."/>
            <person name="Chen G.-Z."/>
            <person name="Liu X.-D."/>
            <person name="Liao X.-Y."/>
            <person name="Jiang Y.-T."/>
            <person name="Yu X."/>
            <person name="Hao Y."/>
            <person name="Huang J."/>
            <person name="Zhao X.-W."/>
            <person name="Ke S."/>
            <person name="Chen Y.-Y."/>
            <person name="Wu W.-L."/>
            <person name="Hsu J.-L."/>
            <person name="Lin Y.-F."/>
            <person name="Huang M.-D."/>
            <person name="Li C.-Y."/>
            <person name="Huang L."/>
            <person name="Wang Z.-W."/>
            <person name="Zhao X."/>
            <person name="Zhong W.-Y."/>
            <person name="Peng D.-H."/>
            <person name="Ahmad S."/>
            <person name="Lan S."/>
            <person name="Zhang J.-S."/>
            <person name="Tsai W.-C."/>
            <person name="Van De Peer Y."/>
            <person name="Liu Z.-J."/>
        </authorList>
    </citation>
    <scope>NUCLEOTIDE SEQUENCE</scope>
    <source>
        <strain evidence="3">SCP</strain>
        <tissue evidence="3">Leaves</tissue>
    </source>
</reference>
<dbReference type="InterPro" id="IPR041966">
    <property type="entry name" value="LOTUS-like"/>
</dbReference>
<reference evidence="3" key="1">
    <citation type="journal article" date="2023" name="Nat. Commun.">
        <title>Diploid and tetraploid genomes of Acorus and the evolution of monocots.</title>
        <authorList>
            <person name="Ma L."/>
            <person name="Liu K.W."/>
            <person name="Li Z."/>
            <person name="Hsiao Y.Y."/>
            <person name="Qi Y."/>
            <person name="Fu T."/>
            <person name="Tang G.D."/>
            <person name="Zhang D."/>
            <person name="Sun W.H."/>
            <person name="Liu D.K."/>
            <person name="Li Y."/>
            <person name="Chen G.Z."/>
            <person name="Liu X.D."/>
            <person name="Liao X.Y."/>
            <person name="Jiang Y.T."/>
            <person name="Yu X."/>
            <person name="Hao Y."/>
            <person name="Huang J."/>
            <person name="Zhao X.W."/>
            <person name="Ke S."/>
            <person name="Chen Y.Y."/>
            <person name="Wu W.L."/>
            <person name="Hsu J.L."/>
            <person name="Lin Y.F."/>
            <person name="Huang M.D."/>
            <person name="Li C.Y."/>
            <person name="Huang L."/>
            <person name="Wang Z.W."/>
            <person name="Zhao X."/>
            <person name="Zhong W.Y."/>
            <person name="Peng D.H."/>
            <person name="Ahmad S."/>
            <person name="Lan S."/>
            <person name="Zhang J.S."/>
            <person name="Tsai W.C."/>
            <person name="Van de Peer Y."/>
            <person name="Liu Z.J."/>
        </authorList>
    </citation>
    <scope>NUCLEOTIDE SEQUENCE</scope>
    <source>
        <strain evidence="3">SCP</strain>
    </source>
</reference>
<dbReference type="CDD" id="cd08824">
    <property type="entry name" value="LOTUS"/>
    <property type="match status" value="1"/>
</dbReference>
<dbReference type="CDD" id="cd10910">
    <property type="entry name" value="PIN_limkain_b1_N_like"/>
    <property type="match status" value="1"/>
</dbReference>
<dbReference type="Proteomes" id="UP001179952">
    <property type="component" value="Unassembled WGS sequence"/>
</dbReference>
<feature type="domain" description="HTH OST-type" evidence="2">
    <location>
        <begin position="750"/>
        <end position="837"/>
    </location>
</feature>
<evidence type="ECO:0000313" key="4">
    <source>
        <dbReference type="Proteomes" id="UP001179952"/>
    </source>
</evidence>
<dbReference type="Pfam" id="PF01936">
    <property type="entry name" value="NYN"/>
    <property type="match status" value="1"/>
</dbReference>
<evidence type="ECO:0000256" key="1">
    <source>
        <dbReference type="SAM" id="MobiDB-lite"/>
    </source>
</evidence>
<organism evidence="3 4">
    <name type="scientific">Acorus gramineus</name>
    <name type="common">Dwarf sweet flag</name>
    <dbReference type="NCBI Taxonomy" id="55184"/>
    <lineage>
        <taxon>Eukaryota</taxon>
        <taxon>Viridiplantae</taxon>
        <taxon>Streptophyta</taxon>
        <taxon>Embryophyta</taxon>
        <taxon>Tracheophyta</taxon>
        <taxon>Spermatophyta</taxon>
        <taxon>Magnoliopsida</taxon>
        <taxon>Liliopsida</taxon>
        <taxon>Acoraceae</taxon>
        <taxon>Acorus</taxon>
    </lineage>
</organism>
<sequence>MKTLTLRTLIINSCHRRLQPLHTVLLFHSRAAVEETLRRRPSSSSSSSPPPSSPSKQKHYHHRDEESKAVRVLVWWDFENCSIPGDVNPSLVGPRIMSALRSNGVRGPVSITAVGDVLCLARQTQEALSATGVSISHIPSGGQISADRTLLIDLLYWVSQNPPPAHLFLISGDKGFAGVLHRLRMNNYNILLASNEGTSNVLFSTASIMWPWTSLVKGESLIGKHFNNPPDGIYGSWYGHYKGLLDDPFSETEHLTCTTSESLETAVDSKQHPIPRVIVNKIRDILYWYPDGASFSELRLELKRSNIVIDKDFFGHKHFSRFLLSMPNILQIIRSPSGDGEPLVYGTHKKLPSYVKANFKPPPGVGFANGDMDPRMAMEQNEKSMPAASKIAFGKHSLPHEKAPLNVKSTQVAQQPLVEGHTPIFNETTTDEKAHLEVKPMQVAQQPVLEEHTLISKEEAVGETVVGHLTRGKEYDSRTEGGLLKKLWRKWFDNKTTDTVHWMDSSNGNKLTSVGDDRTFAGSTKSVADEKAVKLNDIQDQSNSCFVSEGTKPVFDHDIRGGTVKPEDESRKGLFNRIVKWCRFWRNDTESGEHKSQSFHQVVNDEVKMKPETHDLFSKDHFWDSMESFLHTAKGLSLIFRSESRSKSNFQRKSDYNRGKEHNNPHLIGNSNAKLPQNMSELIAWFSRIDDGPGNIQAEDFERYYERDFNKKLDTGLYGFSSVENLLEACLSDNASTPRSSGGRPPRAQILLDCQKLLAEILEKNPNGFNISGFRSLFAERYGYVLDHQALGYPKLLSLLRIMPGVKAYADFIFPARAFHMKTKDSEGEIAAVSAGDSEHEDNTWEELGPISDKGVSEKKEQSRVDDNCVQSIEDYEPSLCEEDFSGSEGESPISLDQLEEQKKQKGGGEEDSSLLLILDSWYSNKDGSGKNAVVDVSSVNNSVSKPIDPLVRNLDFQRAVTSRGQKPKRRKTYSFVSDDEKGKLVDGILGSLKRSAGS</sequence>
<dbReference type="InterPro" id="IPR021139">
    <property type="entry name" value="NYN"/>
</dbReference>
<feature type="compositionally biased region" description="Basic and acidic residues" evidence="1">
    <location>
        <begin position="855"/>
        <end position="867"/>
    </location>
</feature>
<dbReference type="PANTHER" id="PTHR14379">
    <property type="entry name" value="LIMKAIN B LKAP"/>
    <property type="match status" value="1"/>
</dbReference>
<dbReference type="Pfam" id="PF12872">
    <property type="entry name" value="OST-HTH"/>
    <property type="match status" value="3"/>
</dbReference>
<comment type="caution">
    <text evidence="3">The sequence shown here is derived from an EMBL/GenBank/DDBJ whole genome shotgun (WGS) entry which is preliminary data.</text>
</comment>
<dbReference type="InterPro" id="IPR025605">
    <property type="entry name" value="OST-HTH/LOTUS_dom"/>
</dbReference>
<feature type="region of interest" description="Disordered" evidence="1">
    <location>
        <begin position="36"/>
        <end position="63"/>
    </location>
</feature>
<feature type="compositionally biased region" description="Basic and acidic residues" evidence="1">
    <location>
        <begin position="650"/>
        <end position="664"/>
    </location>
</feature>
<gene>
    <name evidence="3" type="ORF">QJS04_geneDACA008659</name>
</gene>
<dbReference type="AlphaFoldDB" id="A0AAV9AIY4"/>
<dbReference type="Gene3D" id="3.30.420.610">
    <property type="entry name" value="LOTUS domain-like"/>
    <property type="match status" value="1"/>
</dbReference>
<dbReference type="PANTHER" id="PTHR14379:SF6">
    <property type="entry name" value="EMB|CAB71880.1"/>
    <property type="match status" value="1"/>
</dbReference>
<feature type="domain" description="HTH OST-type" evidence="2">
    <location>
        <begin position="274"/>
        <end position="348"/>
    </location>
</feature>
<dbReference type="InterPro" id="IPR024768">
    <property type="entry name" value="Marf1"/>
</dbReference>
<dbReference type="GO" id="GO:0010468">
    <property type="term" value="P:regulation of gene expression"/>
    <property type="evidence" value="ECO:0007669"/>
    <property type="project" value="InterPro"/>
</dbReference>
<dbReference type="GO" id="GO:0004540">
    <property type="term" value="F:RNA nuclease activity"/>
    <property type="evidence" value="ECO:0007669"/>
    <property type="project" value="InterPro"/>
</dbReference>
<proteinExistence type="predicted"/>
<name>A0AAV9AIY4_ACOGR</name>
<evidence type="ECO:0000313" key="3">
    <source>
        <dbReference type="EMBL" id="KAK1264147.1"/>
    </source>
</evidence>
<feature type="region of interest" description="Disordered" evidence="1">
    <location>
        <begin position="650"/>
        <end position="672"/>
    </location>
</feature>
<evidence type="ECO:0000259" key="2">
    <source>
        <dbReference type="PROSITE" id="PS51644"/>
    </source>
</evidence>
<dbReference type="EMBL" id="JAUJYN010000009">
    <property type="protein sequence ID" value="KAK1264147.1"/>
    <property type="molecule type" value="Genomic_DNA"/>
</dbReference>
<dbReference type="GO" id="GO:0005777">
    <property type="term" value="C:peroxisome"/>
    <property type="evidence" value="ECO:0007669"/>
    <property type="project" value="InterPro"/>
</dbReference>
<dbReference type="PROSITE" id="PS51644">
    <property type="entry name" value="HTH_OST"/>
    <property type="match status" value="2"/>
</dbReference>
<accession>A0AAV9AIY4</accession>
<feature type="region of interest" description="Disordered" evidence="1">
    <location>
        <begin position="830"/>
        <end position="869"/>
    </location>
</feature>